<evidence type="ECO:0000313" key="1">
    <source>
        <dbReference type="EMBL" id="AXH71363.1"/>
    </source>
</evidence>
<accession>A0AC59HCA8</accession>
<organism evidence="1 2">
    <name type="scientific">Pelagibacter phage HTVC119P</name>
    <dbReference type="NCBI Taxonomy" id="2283020"/>
    <lineage>
        <taxon>Viruses</taxon>
        <taxon>Duplodnaviria</taxon>
        <taxon>Heunggongvirae</taxon>
        <taxon>Uroviricota</taxon>
        <taxon>Caudoviricetes</taxon>
        <taxon>Autographivirales</taxon>
        <taxon>Votkovvirus</taxon>
    </lineage>
</organism>
<sequence>MNLDITKEQIDAQHRKQGLLGIGYHFIITIDGDVKKGRHVDQIGFNLDDDKGETIGIALVGHKNFNELQTKALNKLVNDLILKYGQLEIKSTIRELGI</sequence>
<dbReference type="Proteomes" id="UP000317351">
    <property type="component" value="Segment"/>
</dbReference>
<reference evidence="1 2" key="1">
    <citation type="journal article" date="2019" name="Environ. Microbiol.">
        <title>Pelagiphages in the Podoviridae family integrate into host genomes.</title>
        <authorList>
            <person name="Zhao Y."/>
            <person name="Qin F."/>
            <person name="Zhang R."/>
            <person name="Giovannoni S.J."/>
            <person name="Zhang Z."/>
            <person name="Sun J."/>
            <person name="Du S."/>
            <person name="Rensing C."/>
        </authorList>
    </citation>
    <scope>NUCLEOTIDE SEQUENCE [LARGE SCALE GENOMIC DNA]</scope>
</reference>
<protein>
    <submittedName>
        <fullName evidence="1">Lysozyme</fullName>
    </submittedName>
</protein>
<evidence type="ECO:0000313" key="2">
    <source>
        <dbReference type="Proteomes" id="UP000317351"/>
    </source>
</evidence>
<dbReference type="EMBL" id="MH598806">
    <property type="protein sequence ID" value="AXH71363.1"/>
    <property type="molecule type" value="Genomic_DNA"/>
</dbReference>
<gene>
    <name evidence="1" type="ORF">P119_gp14</name>
</gene>
<name>A0AC59HCA8_9CAUD</name>
<proteinExistence type="predicted"/>